<sequence>MIDYEKASINAIQTEFPSTKVNGCFFSFVAVEDPEFALQIRMLPALAFAPKDDIISSYNVLIENNYYTENEEILKQFLDYFENTWIGKLDRRRRRKQPKF</sequence>
<name>A0A6G0YCS7_APHCR</name>
<keyword evidence="2" id="KW-1185">Reference proteome</keyword>
<evidence type="ECO:0000313" key="2">
    <source>
        <dbReference type="Proteomes" id="UP000478052"/>
    </source>
</evidence>
<dbReference type="OrthoDB" id="7778943at2759"/>
<accession>A0A6G0YCS7</accession>
<reference evidence="1 2" key="1">
    <citation type="submission" date="2019-08" db="EMBL/GenBank/DDBJ databases">
        <title>Whole genome of Aphis craccivora.</title>
        <authorList>
            <person name="Voronova N.V."/>
            <person name="Shulinski R.S."/>
            <person name="Bandarenka Y.V."/>
            <person name="Zhorov D.G."/>
            <person name="Warner D."/>
        </authorList>
    </citation>
    <scope>NUCLEOTIDE SEQUENCE [LARGE SCALE GENOMIC DNA]</scope>
    <source>
        <strain evidence="1">180601</strain>
        <tissue evidence="1">Whole Body</tissue>
    </source>
</reference>
<dbReference type="Proteomes" id="UP000478052">
    <property type="component" value="Unassembled WGS sequence"/>
</dbReference>
<evidence type="ECO:0000313" key="1">
    <source>
        <dbReference type="EMBL" id="KAF0753231.1"/>
    </source>
</evidence>
<dbReference type="EMBL" id="VUJU01004801">
    <property type="protein sequence ID" value="KAF0753231.1"/>
    <property type="molecule type" value="Genomic_DNA"/>
</dbReference>
<organism evidence="1 2">
    <name type="scientific">Aphis craccivora</name>
    <name type="common">Cowpea aphid</name>
    <dbReference type="NCBI Taxonomy" id="307492"/>
    <lineage>
        <taxon>Eukaryota</taxon>
        <taxon>Metazoa</taxon>
        <taxon>Ecdysozoa</taxon>
        <taxon>Arthropoda</taxon>
        <taxon>Hexapoda</taxon>
        <taxon>Insecta</taxon>
        <taxon>Pterygota</taxon>
        <taxon>Neoptera</taxon>
        <taxon>Paraneoptera</taxon>
        <taxon>Hemiptera</taxon>
        <taxon>Sternorrhyncha</taxon>
        <taxon>Aphidomorpha</taxon>
        <taxon>Aphidoidea</taxon>
        <taxon>Aphididae</taxon>
        <taxon>Aphidini</taxon>
        <taxon>Aphis</taxon>
        <taxon>Aphis</taxon>
    </lineage>
</organism>
<dbReference type="AlphaFoldDB" id="A0A6G0YCS7"/>
<gene>
    <name evidence="1" type="ORF">FWK35_00015218</name>
</gene>
<proteinExistence type="predicted"/>
<protein>
    <submittedName>
        <fullName evidence="1">MULE domain-containing protein</fullName>
    </submittedName>
</protein>
<comment type="caution">
    <text evidence="1">The sequence shown here is derived from an EMBL/GenBank/DDBJ whole genome shotgun (WGS) entry which is preliminary data.</text>
</comment>